<dbReference type="STRING" id="299467.A0A443SL23"/>
<organism evidence="1 2">
    <name type="scientific">Leptotrombidium deliense</name>
    <dbReference type="NCBI Taxonomy" id="299467"/>
    <lineage>
        <taxon>Eukaryota</taxon>
        <taxon>Metazoa</taxon>
        <taxon>Ecdysozoa</taxon>
        <taxon>Arthropoda</taxon>
        <taxon>Chelicerata</taxon>
        <taxon>Arachnida</taxon>
        <taxon>Acari</taxon>
        <taxon>Acariformes</taxon>
        <taxon>Trombidiformes</taxon>
        <taxon>Prostigmata</taxon>
        <taxon>Anystina</taxon>
        <taxon>Parasitengona</taxon>
        <taxon>Trombiculoidea</taxon>
        <taxon>Trombiculidae</taxon>
        <taxon>Leptotrombidium</taxon>
    </lineage>
</organism>
<proteinExistence type="predicted"/>
<dbReference type="VEuPathDB" id="VectorBase:LDEU003813"/>
<name>A0A443SL23_9ACAR</name>
<dbReference type="InterPro" id="IPR033379">
    <property type="entry name" value="Acid_Pase_AS"/>
</dbReference>
<dbReference type="OrthoDB" id="6418769at2759"/>
<dbReference type="PROSITE" id="PS00778">
    <property type="entry name" value="HIS_ACID_PHOSPHAT_2"/>
    <property type="match status" value="1"/>
</dbReference>
<gene>
    <name evidence="1" type="ORF">B4U80_13686</name>
</gene>
<dbReference type="AlphaFoldDB" id="A0A443SL23"/>
<comment type="caution">
    <text evidence="1">The sequence shown here is derived from an EMBL/GenBank/DDBJ whole genome shotgun (WGS) entry which is preliminary data.</text>
</comment>
<accession>A0A443SL23</accession>
<protein>
    <submittedName>
        <fullName evidence="1">Lysosomal acid phosphatase-like protein</fullName>
    </submittedName>
</protein>
<dbReference type="Gene3D" id="3.40.50.1240">
    <property type="entry name" value="Phosphoglycerate mutase-like"/>
    <property type="match status" value="1"/>
</dbReference>
<reference evidence="1 2" key="1">
    <citation type="journal article" date="2018" name="Gigascience">
        <title>Genomes of trombidid mites reveal novel predicted allergens and laterally-transferred genes associated with secondary metabolism.</title>
        <authorList>
            <person name="Dong X."/>
            <person name="Chaisiri K."/>
            <person name="Xia D."/>
            <person name="Armstrong S.D."/>
            <person name="Fang Y."/>
            <person name="Donnelly M.J."/>
            <person name="Kadowaki T."/>
            <person name="McGarry J.W."/>
            <person name="Darby A.C."/>
            <person name="Makepeace B.L."/>
        </authorList>
    </citation>
    <scope>NUCLEOTIDE SEQUENCE [LARGE SCALE GENOMIC DNA]</scope>
    <source>
        <strain evidence="1">UoL-UT</strain>
    </source>
</reference>
<dbReference type="InterPro" id="IPR029033">
    <property type="entry name" value="His_PPase_superfam"/>
</dbReference>
<dbReference type="GO" id="GO:0016791">
    <property type="term" value="F:phosphatase activity"/>
    <property type="evidence" value="ECO:0007669"/>
    <property type="project" value="UniProtKB-ARBA"/>
</dbReference>
<sequence length="260" mass="29486">MFQIFYEFLTSKTGINVTDFNLAGFVSEILQDATANGCELPNWVDSSVWNMLKENTVQREYAAFSTTRLLKLKAGRFISELISIITAGKNKTIVLNYPGVQVVETEPLKKIFVYSTHDSFITNIMSAFQVYNFELIDYGDTILLEIFENSVHSEIKVKVLHLNDTENGNVFLLKLPFCENQEICSLKQFMAGIQHLTTDDWKLECGIAQVTHENSCSGRYNFLQNHCSYTSCNGMLIRGNFCLQLAHIGSTFFGNVHLLN</sequence>
<dbReference type="Proteomes" id="UP000288716">
    <property type="component" value="Unassembled WGS sequence"/>
</dbReference>
<dbReference type="SUPFAM" id="SSF53254">
    <property type="entry name" value="Phosphoglycerate mutase-like"/>
    <property type="match status" value="1"/>
</dbReference>
<dbReference type="EMBL" id="NCKV01001500">
    <property type="protein sequence ID" value="RWS28227.1"/>
    <property type="molecule type" value="Genomic_DNA"/>
</dbReference>
<evidence type="ECO:0000313" key="2">
    <source>
        <dbReference type="Proteomes" id="UP000288716"/>
    </source>
</evidence>
<evidence type="ECO:0000313" key="1">
    <source>
        <dbReference type="EMBL" id="RWS28227.1"/>
    </source>
</evidence>
<keyword evidence="2" id="KW-1185">Reference proteome</keyword>